<evidence type="ECO:0000256" key="1">
    <source>
        <dbReference type="PROSITE-ProRule" id="PRU00175"/>
    </source>
</evidence>
<sequence>MKNSSMINGSVDDGGGNDDDPLPIPSPIPFLPPLQDVEAIAMDKVYERRRERAEPIDTRDGRASSISAAVDGLPTVVVADAQCAVCKDGIEAGEAARRLPCAHLYHGACILPWLAIRNTCPLCRHELPTDDAEYETWRARRAAAGGGDDDRYYFVGFCRGVIVLAQKNPPHNVLAQKYPPHKIRLLKSVDVIKSPTMVFVTAHYPSEIGWVDESTPTNIDEHWGEETFSIKNHCLHVALQSLNGSSCTGEADGDSSFVLLVTVALWAYLIGVPCGHSEPLSPNNIGSNAFFVNYTWCISVDTSVPDFDPS</sequence>
<dbReference type="PANTHER" id="PTHR22765:SF271">
    <property type="entry name" value="OS02G0727700 PROTEIN"/>
    <property type="match status" value="1"/>
</dbReference>
<dbReference type="InterPro" id="IPR013083">
    <property type="entry name" value="Znf_RING/FYVE/PHD"/>
</dbReference>
<dbReference type="GO" id="GO:0008270">
    <property type="term" value="F:zinc ion binding"/>
    <property type="evidence" value="ECO:0007669"/>
    <property type="project" value="UniProtKB-KW"/>
</dbReference>
<feature type="region of interest" description="Disordered" evidence="2">
    <location>
        <begin position="1"/>
        <end position="31"/>
    </location>
</feature>
<dbReference type="InterPro" id="IPR051826">
    <property type="entry name" value="E3_ubiquitin-ligase_domain"/>
</dbReference>
<dbReference type="GO" id="GO:0061630">
    <property type="term" value="F:ubiquitin protein ligase activity"/>
    <property type="evidence" value="ECO:0007669"/>
    <property type="project" value="TreeGrafter"/>
</dbReference>
<evidence type="ECO:0000313" key="5">
    <source>
        <dbReference type="Proteomes" id="UP001231189"/>
    </source>
</evidence>
<gene>
    <name evidence="4" type="ORF">QYE76_051258</name>
</gene>
<feature type="domain" description="RING-type" evidence="3">
    <location>
        <begin position="83"/>
        <end position="124"/>
    </location>
</feature>
<comment type="caution">
    <text evidence="4">The sequence shown here is derived from an EMBL/GenBank/DDBJ whole genome shotgun (WGS) entry which is preliminary data.</text>
</comment>
<dbReference type="InterPro" id="IPR001841">
    <property type="entry name" value="Znf_RING"/>
</dbReference>
<accession>A0AAD8WI06</accession>
<evidence type="ECO:0000259" key="3">
    <source>
        <dbReference type="PROSITE" id="PS50089"/>
    </source>
</evidence>
<keyword evidence="5" id="KW-1185">Reference proteome</keyword>
<evidence type="ECO:0000256" key="2">
    <source>
        <dbReference type="SAM" id="MobiDB-lite"/>
    </source>
</evidence>
<dbReference type="PANTHER" id="PTHR22765">
    <property type="entry name" value="RING FINGER AND PROTEASE ASSOCIATED DOMAIN-CONTAINING"/>
    <property type="match status" value="1"/>
</dbReference>
<evidence type="ECO:0000313" key="4">
    <source>
        <dbReference type="EMBL" id="KAK1663099.1"/>
    </source>
</evidence>
<keyword evidence="1" id="KW-0862">Zinc</keyword>
<protein>
    <recommendedName>
        <fullName evidence="3">RING-type domain-containing protein</fullName>
    </recommendedName>
</protein>
<dbReference type="AlphaFoldDB" id="A0AAD8WI06"/>
<proteinExistence type="predicted"/>
<dbReference type="Proteomes" id="UP001231189">
    <property type="component" value="Unassembled WGS sequence"/>
</dbReference>
<organism evidence="4 5">
    <name type="scientific">Lolium multiflorum</name>
    <name type="common">Italian ryegrass</name>
    <name type="synonym">Lolium perenne subsp. multiflorum</name>
    <dbReference type="NCBI Taxonomy" id="4521"/>
    <lineage>
        <taxon>Eukaryota</taxon>
        <taxon>Viridiplantae</taxon>
        <taxon>Streptophyta</taxon>
        <taxon>Embryophyta</taxon>
        <taxon>Tracheophyta</taxon>
        <taxon>Spermatophyta</taxon>
        <taxon>Magnoliopsida</taxon>
        <taxon>Liliopsida</taxon>
        <taxon>Poales</taxon>
        <taxon>Poaceae</taxon>
        <taxon>BOP clade</taxon>
        <taxon>Pooideae</taxon>
        <taxon>Poodae</taxon>
        <taxon>Poeae</taxon>
        <taxon>Poeae Chloroplast Group 2 (Poeae type)</taxon>
        <taxon>Loliodinae</taxon>
        <taxon>Loliinae</taxon>
        <taxon>Lolium</taxon>
    </lineage>
</organism>
<dbReference type="PROSITE" id="PS50089">
    <property type="entry name" value="ZF_RING_2"/>
    <property type="match status" value="1"/>
</dbReference>
<dbReference type="Pfam" id="PF13639">
    <property type="entry name" value="zf-RING_2"/>
    <property type="match status" value="1"/>
</dbReference>
<dbReference type="SMART" id="SM00184">
    <property type="entry name" value="RING"/>
    <property type="match status" value="1"/>
</dbReference>
<dbReference type="Gene3D" id="3.30.40.10">
    <property type="entry name" value="Zinc/RING finger domain, C3HC4 (zinc finger)"/>
    <property type="match status" value="1"/>
</dbReference>
<feature type="compositionally biased region" description="Pro residues" evidence="2">
    <location>
        <begin position="22"/>
        <end position="31"/>
    </location>
</feature>
<dbReference type="GO" id="GO:0006511">
    <property type="term" value="P:ubiquitin-dependent protein catabolic process"/>
    <property type="evidence" value="ECO:0007669"/>
    <property type="project" value="TreeGrafter"/>
</dbReference>
<dbReference type="EMBL" id="JAUUTY010000003">
    <property type="protein sequence ID" value="KAK1663099.1"/>
    <property type="molecule type" value="Genomic_DNA"/>
</dbReference>
<name>A0AAD8WI06_LOLMU</name>
<keyword evidence="1" id="KW-0479">Metal-binding</keyword>
<reference evidence="4" key="1">
    <citation type="submission" date="2023-07" db="EMBL/GenBank/DDBJ databases">
        <title>A chromosome-level genome assembly of Lolium multiflorum.</title>
        <authorList>
            <person name="Chen Y."/>
            <person name="Copetti D."/>
            <person name="Kolliker R."/>
            <person name="Studer B."/>
        </authorList>
    </citation>
    <scope>NUCLEOTIDE SEQUENCE</scope>
    <source>
        <strain evidence="4">02402/16</strain>
        <tissue evidence="4">Leaf</tissue>
    </source>
</reference>
<dbReference type="SUPFAM" id="SSF57850">
    <property type="entry name" value="RING/U-box"/>
    <property type="match status" value="1"/>
</dbReference>
<keyword evidence="1" id="KW-0863">Zinc-finger</keyword>